<evidence type="ECO:0000256" key="3">
    <source>
        <dbReference type="ARBA" id="ARBA00022753"/>
    </source>
</evidence>
<dbReference type="GO" id="GO:0044877">
    <property type="term" value="F:protein-containing complex binding"/>
    <property type="evidence" value="ECO:0007669"/>
    <property type="project" value="TreeGrafter"/>
</dbReference>
<reference evidence="9 10" key="1">
    <citation type="submission" date="2023-08" db="EMBL/GenBank/DDBJ databases">
        <title>Black Yeasts Isolated from many extreme environments.</title>
        <authorList>
            <person name="Coleine C."/>
            <person name="Stajich J.E."/>
            <person name="Selbmann L."/>
        </authorList>
    </citation>
    <scope>NUCLEOTIDE SEQUENCE [LARGE SCALE GENOMIC DNA]</scope>
    <source>
        <strain evidence="9 10">CCFEE 5910</strain>
    </source>
</reference>
<dbReference type="PANTHER" id="PTHR12937:SF0">
    <property type="entry name" value="VACUOLAR PROTEIN SORTING-ASSOCIATED PROTEIN 28 HOMOLOG"/>
    <property type="match status" value="1"/>
</dbReference>
<dbReference type="PROSITE" id="PS51310">
    <property type="entry name" value="VPS28_C"/>
    <property type="match status" value="1"/>
</dbReference>
<dbReference type="SUPFAM" id="SSF140427">
    <property type="entry name" value="VPS28 C-terminal domain-like"/>
    <property type="match status" value="1"/>
</dbReference>
<dbReference type="PANTHER" id="PTHR12937">
    <property type="entry name" value="VACUOLAR PROTEIN SORTING 28, ISOFORM 2 VPS28"/>
    <property type="match status" value="1"/>
</dbReference>
<evidence type="ECO:0000259" key="7">
    <source>
        <dbReference type="PROSITE" id="PS51310"/>
    </source>
</evidence>
<keyword evidence="4 5" id="KW-0653">Protein transport</keyword>
<dbReference type="GO" id="GO:0043328">
    <property type="term" value="P:protein transport to vacuole involved in ubiquitin-dependent protein catabolic process via the multivesicular body sorting pathway"/>
    <property type="evidence" value="ECO:0007669"/>
    <property type="project" value="TreeGrafter"/>
</dbReference>
<feature type="domain" description="VPS28 N-terminal" evidence="8">
    <location>
        <begin position="25"/>
        <end position="138"/>
    </location>
</feature>
<dbReference type="InterPro" id="IPR037206">
    <property type="entry name" value="VPS28_C_sf"/>
</dbReference>
<dbReference type="PROSITE" id="PS51313">
    <property type="entry name" value="VPS28_N"/>
    <property type="match status" value="1"/>
</dbReference>
<evidence type="ECO:0000256" key="5">
    <source>
        <dbReference type="PIRNR" id="PIRNR017535"/>
    </source>
</evidence>
<comment type="subcellular location">
    <subcellularLocation>
        <location evidence="1">Late endosome membrane</location>
        <topology evidence="1">Peripheral membrane protein</topology>
    </subcellularLocation>
</comment>
<name>A0AAN7T9Z3_9EURO</name>
<evidence type="ECO:0000313" key="10">
    <source>
        <dbReference type="Proteomes" id="UP001309876"/>
    </source>
</evidence>
<evidence type="ECO:0000256" key="4">
    <source>
        <dbReference type="ARBA" id="ARBA00022927"/>
    </source>
</evidence>
<dbReference type="InterPro" id="IPR038358">
    <property type="entry name" value="VPS28_N_sf"/>
</dbReference>
<evidence type="ECO:0000256" key="1">
    <source>
        <dbReference type="ARBA" id="ARBA00004633"/>
    </source>
</evidence>
<accession>A0AAN7T9Z3</accession>
<dbReference type="GO" id="GO:0031902">
    <property type="term" value="C:late endosome membrane"/>
    <property type="evidence" value="ECO:0007669"/>
    <property type="project" value="UniProtKB-SubCell"/>
</dbReference>
<dbReference type="InterPro" id="IPR007143">
    <property type="entry name" value="Vps28"/>
</dbReference>
<keyword evidence="3 5" id="KW-0967">Endosome</keyword>
<evidence type="ECO:0000256" key="6">
    <source>
        <dbReference type="PROSITE-ProRule" id="PRU00642"/>
    </source>
</evidence>
<dbReference type="SUPFAM" id="SSF140111">
    <property type="entry name" value="Endosomal sorting complex assembly domain"/>
    <property type="match status" value="1"/>
</dbReference>
<dbReference type="Gene3D" id="1.20.1440.200">
    <property type="match status" value="1"/>
</dbReference>
<dbReference type="Pfam" id="PF03997">
    <property type="entry name" value="VPS28"/>
    <property type="match status" value="1"/>
</dbReference>
<evidence type="ECO:0000313" key="9">
    <source>
        <dbReference type="EMBL" id="KAK5090191.1"/>
    </source>
</evidence>
<dbReference type="GO" id="GO:0000813">
    <property type="term" value="C:ESCRT I complex"/>
    <property type="evidence" value="ECO:0007669"/>
    <property type="project" value="UniProtKB-UniRule"/>
</dbReference>
<protein>
    <recommendedName>
        <fullName evidence="5">Vacuolar protein sorting-associated protein 28</fullName>
    </recommendedName>
    <alternativeName>
        <fullName evidence="5">ESCRT-I complex subunit VPS28</fullName>
    </alternativeName>
</protein>
<gene>
    <name evidence="9" type="primary">VPS28</name>
    <name evidence="9" type="ORF">LTR05_000361</name>
</gene>
<organism evidence="9 10">
    <name type="scientific">Lithohypha guttulata</name>
    <dbReference type="NCBI Taxonomy" id="1690604"/>
    <lineage>
        <taxon>Eukaryota</taxon>
        <taxon>Fungi</taxon>
        <taxon>Dikarya</taxon>
        <taxon>Ascomycota</taxon>
        <taxon>Pezizomycotina</taxon>
        <taxon>Eurotiomycetes</taxon>
        <taxon>Chaetothyriomycetidae</taxon>
        <taxon>Chaetothyriales</taxon>
        <taxon>Trichomeriaceae</taxon>
        <taxon>Lithohypha</taxon>
    </lineage>
</organism>
<dbReference type="Gene3D" id="1.20.120.1130">
    <property type="match status" value="1"/>
</dbReference>
<dbReference type="Proteomes" id="UP001309876">
    <property type="component" value="Unassembled WGS sequence"/>
</dbReference>
<dbReference type="RefSeq" id="XP_064753770.1">
    <property type="nucleotide sequence ID" value="XM_064900458.1"/>
</dbReference>
<dbReference type="PIRSF" id="PIRSF017535">
    <property type="entry name" value="VPS28"/>
    <property type="match status" value="1"/>
</dbReference>
<proteinExistence type="inferred from homology"/>
<comment type="function">
    <text evidence="5">Component of the ESCRT-I complex (endosomal sorting complex required for transport I), a regulator of vesicular trafficking process.</text>
</comment>
<evidence type="ECO:0000256" key="2">
    <source>
        <dbReference type="ARBA" id="ARBA00022448"/>
    </source>
</evidence>
<comment type="caution">
    <text evidence="9">The sequence shown here is derived from an EMBL/GenBank/DDBJ whole genome shotgun (WGS) entry which is preliminary data.</text>
</comment>
<dbReference type="FunFam" id="1.20.120.1130:FF:000001">
    <property type="entry name" value="Vacuolar protein sorting-associated protein 28 homolog"/>
    <property type="match status" value="1"/>
</dbReference>
<dbReference type="EMBL" id="JAVRRJ010000001">
    <property type="protein sequence ID" value="KAK5090191.1"/>
    <property type="molecule type" value="Genomic_DNA"/>
</dbReference>
<dbReference type="InterPro" id="IPR017899">
    <property type="entry name" value="VPS28_C"/>
</dbReference>
<dbReference type="GeneID" id="90025794"/>
<keyword evidence="10" id="KW-1185">Reference proteome</keyword>
<dbReference type="InterPro" id="IPR037202">
    <property type="entry name" value="ESCRT_assembly_dom"/>
</dbReference>
<evidence type="ECO:0000259" key="8">
    <source>
        <dbReference type="PROSITE" id="PS51313"/>
    </source>
</evidence>
<feature type="domain" description="VPS28 C-terminal" evidence="7">
    <location>
        <begin position="139"/>
        <end position="233"/>
    </location>
</feature>
<dbReference type="AlphaFoldDB" id="A0AAN7T9Z3"/>
<sequence length="233" mass="26121">MYGAQSGSRQPSYAPTPYHYVPTTSLAANINLDEEVKLADSAAERDLIDSLAEVYSIIRTLDGLEKAYQKDALPENEYTEACSKMIKQYQSILSDKNVEREFRDLDSFMREWDASLPRTEVYAPQASHASAAPVVPAGPSGSLILAATENFITFMDALKLNYVSKSTLHPLLSDVIQSVNKVTDKDFEHRGKIIQWLITLNQMRTTEELSEEQAHDLAFDMEQAYNGFKSIIS</sequence>
<dbReference type="InterPro" id="IPR017898">
    <property type="entry name" value="VPS28_N"/>
</dbReference>
<keyword evidence="2 5" id="KW-0813">Transport</keyword>
<comment type="similarity">
    <text evidence="5 6">Belongs to the VPS28 family.</text>
</comment>